<protein>
    <submittedName>
        <fullName evidence="10">Pyocin</fullName>
    </submittedName>
</protein>
<keyword evidence="8" id="KW-0175">Coiled coil</keyword>
<dbReference type="InterPro" id="IPR036302">
    <property type="entry name" value="Pyosin/cloacin_T_dom_sf"/>
</dbReference>
<keyword evidence="2" id="KW-0929">Antimicrobial</keyword>
<dbReference type="GO" id="GO:0016787">
    <property type="term" value="F:hydrolase activity"/>
    <property type="evidence" value="ECO:0007669"/>
    <property type="project" value="UniProtKB-KW"/>
</dbReference>
<dbReference type="GO" id="GO:0042742">
    <property type="term" value="P:defense response to bacterium"/>
    <property type="evidence" value="ECO:0007669"/>
    <property type="project" value="UniProtKB-KW"/>
</dbReference>
<evidence type="ECO:0000256" key="3">
    <source>
        <dbReference type="ARBA" id="ARBA00022722"/>
    </source>
</evidence>
<keyword evidence="6" id="KW-0044">Antibiotic</keyword>
<evidence type="ECO:0000256" key="7">
    <source>
        <dbReference type="ARBA" id="ARBA00023048"/>
    </source>
</evidence>
<keyword evidence="7" id="KW-0078">Bacteriocin</keyword>
<dbReference type="SUPFAM" id="SSF54060">
    <property type="entry name" value="His-Me finger endonucleases"/>
    <property type="match status" value="1"/>
</dbReference>
<keyword evidence="5" id="KW-0378">Hydrolase</keyword>
<dbReference type="InterPro" id="IPR037146">
    <property type="entry name" value="Colicin/pyocin_DNase_dom_sf"/>
</dbReference>
<dbReference type="GO" id="GO:0004519">
    <property type="term" value="F:endonuclease activity"/>
    <property type="evidence" value="ECO:0007669"/>
    <property type="project" value="UniProtKB-KW"/>
</dbReference>
<evidence type="ECO:0000256" key="6">
    <source>
        <dbReference type="ARBA" id="ARBA00023022"/>
    </source>
</evidence>
<dbReference type="InterPro" id="IPR003615">
    <property type="entry name" value="HNH_nuc"/>
</dbReference>
<name>A0AAU8SGW8_PSEPU</name>
<keyword evidence="3" id="KW-0540">Nuclease</keyword>
<accession>A0AAU8SGW8</accession>
<dbReference type="Proteomes" id="UP000033260">
    <property type="component" value="Chromosome"/>
</dbReference>
<dbReference type="GO" id="GO:0019835">
    <property type="term" value="P:cytolysis"/>
    <property type="evidence" value="ECO:0007669"/>
    <property type="project" value="InterPro"/>
</dbReference>
<reference evidence="10 11" key="1">
    <citation type="submission" date="2015-02" db="EMBL/GenBank/DDBJ databases">
        <title>Complete Genome Sequencing of Pseudomonas putida S13.1.2.</title>
        <authorList>
            <person name="Chong T.M."/>
            <person name="Chan K.G."/>
            <person name="Dessaux Y."/>
        </authorList>
    </citation>
    <scope>NUCLEOTIDE SEQUENCE [LARGE SCALE GENOMIC DNA]</scope>
    <source>
        <strain evidence="10 11">S13.1.2</strain>
    </source>
</reference>
<evidence type="ECO:0000313" key="11">
    <source>
        <dbReference type="Proteomes" id="UP000033260"/>
    </source>
</evidence>
<dbReference type="EMBL" id="CP010979">
    <property type="protein sequence ID" value="AJQ50641.1"/>
    <property type="molecule type" value="Genomic_DNA"/>
</dbReference>
<evidence type="ECO:0000256" key="4">
    <source>
        <dbReference type="ARBA" id="ARBA00022759"/>
    </source>
</evidence>
<evidence type="ECO:0000313" key="10">
    <source>
        <dbReference type="EMBL" id="AJQ50641.1"/>
    </source>
</evidence>
<evidence type="ECO:0000256" key="1">
    <source>
        <dbReference type="ARBA" id="ARBA00006811"/>
    </source>
</evidence>
<dbReference type="SUPFAM" id="SSF69369">
    <property type="entry name" value="Cloacin translocation domain"/>
    <property type="match status" value="1"/>
</dbReference>
<evidence type="ECO:0000256" key="8">
    <source>
        <dbReference type="SAM" id="Coils"/>
    </source>
</evidence>
<dbReference type="Gene3D" id="3.90.540.10">
    <property type="entry name" value="Colicin/pyocin, DNase domain"/>
    <property type="match status" value="1"/>
</dbReference>
<dbReference type="GO" id="GO:0031640">
    <property type="term" value="P:killing of cells of another organism"/>
    <property type="evidence" value="ECO:0007669"/>
    <property type="project" value="UniProtKB-KW"/>
</dbReference>
<comment type="similarity">
    <text evidence="1">Belongs to the colicin/pyosin nuclease family.</text>
</comment>
<gene>
    <name evidence="10" type="ORF">N805_26855</name>
</gene>
<dbReference type="GO" id="GO:0005102">
    <property type="term" value="F:signaling receptor binding"/>
    <property type="evidence" value="ECO:0007669"/>
    <property type="project" value="InterPro"/>
</dbReference>
<sequence length="773" mass="84582">MARDNTYYLDEALFISAQAPTGAELSLIGGGGGGPGAGGWGLSDGYPRGTSPTKNDIARVISTRRVLTEEFQIIEKDYSDKYAHEVNQIPETITALKAQIRAEANSTNGATSTLSTEQQILSLRISQIRDGYLQILPDANNYFGVPAFYKRGDSMMSRFLDPGFFAATTGQELGVEWATRLQRSWEGTYRLHIEAQKHQALADELEGLARQVDQEELNHQPLNLLEMIARQTAQIHAERQIHFDCLPNVLQHELGQTVISDTLTLVQTFSAYLATAAALVQTKQSQIPLYHDQNPRINAPLSKPQLEGLLHLVDEQRLRRAGPRWQEYHLALALTESIRFLGVYAGATQNLMQRAAEVENLQGQLAAQEEAARQQAEAERLAAEAERLAAEAERLAAEAERQRQEALRRSISYINEARLAGLTPAIIPIGATSFAVAEAAYSALGEAIAAAIARLVATTIPSLAVGTLAMAWPSTLGNSERRYLISTPLASLTPPGEPDLATLAASATSIDLPYLLAGSEHENGMDLYVVPGGKPVPVRAATFDSERQVYSLALDNPQRILTWTPASAPGGEDGSSTSLPPAPPGTVVYTGSTLNPVRTETEGYPALDLLDQERLIITFPMDSGLPPILVVFKSPRYEAGTSTGNGTQVSDTWRKSAASLEGAPIPAQIADLLRGNEYGSFDAFRRQFWKAVANDPELSKQFSPQDIRRMKKHGYSPWVDRDDEYMSKRSHEIHHVVPISKQGGVYDMDNLIILTPKAHNHIHYGKSNLEKQI</sequence>
<dbReference type="Pfam" id="PF21431">
    <property type="entry name" value="Col-Pyo_DNase"/>
    <property type="match status" value="1"/>
</dbReference>
<dbReference type="InterPro" id="IPR016128">
    <property type="entry name" value="Pyosin/cloacin_T_dom"/>
</dbReference>
<dbReference type="AlphaFoldDB" id="A0AAU8SGW8"/>
<evidence type="ECO:0000256" key="2">
    <source>
        <dbReference type="ARBA" id="ARBA00022529"/>
    </source>
</evidence>
<evidence type="ECO:0000256" key="5">
    <source>
        <dbReference type="ARBA" id="ARBA00022801"/>
    </source>
</evidence>
<dbReference type="InterPro" id="IPR003060">
    <property type="entry name" value="Pyocin_killer"/>
</dbReference>
<dbReference type="PRINTS" id="PR01300">
    <property type="entry name" value="PYOCINKILLER"/>
</dbReference>
<feature type="domain" description="HNH nuclease" evidence="9">
    <location>
        <begin position="706"/>
        <end position="760"/>
    </location>
</feature>
<proteinExistence type="inferred from homology"/>
<dbReference type="Pfam" id="PF06958">
    <property type="entry name" value="Pyocin_S"/>
    <property type="match status" value="1"/>
</dbReference>
<dbReference type="RefSeq" id="WP_019470621.1">
    <property type="nucleotide sequence ID" value="NZ_CP010979.1"/>
</dbReference>
<evidence type="ECO:0000259" key="9">
    <source>
        <dbReference type="SMART" id="SM00507"/>
    </source>
</evidence>
<dbReference type="CDD" id="cd00085">
    <property type="entry name" value="HNHc"/>
    <property type="match status" value="1"/>
</dbReference>
<feature type="coiled-coil region" evidence="8">
    <location>
        <begin position="351"/>
        <end position="416"/>
    </location>
</feature>
<keyword evidence="4" id="KW-0255">Endonuclease</keyword>
<dbReference type="InterPro" id="IPR044925">
    <property type="entry name" value="His-Me_finger_sf"/>
</dbReference>
<organism evidence="10 11">
    <name type="scientific">Pseudomonas putida S13.1.2</name>
    <dbReference type="NCBI Taxonomy" id="1384061"/>
    <lineage>
        <taxon>Bacteria</taxon>
        <taxon>Pseudomonadati</taxon>
        <taxon>Pseudomonadota</taxon>
        <taxon>Gammaproteobacteria</taxon>
        <taxon>Pseudomonadales</taxon>
        <taxon>Pseudomonadaceae</taxon>
        <taxon>Pseudomonas</taxon>
    </lineage>
</organism>
<dbReference type="SMART" id="SM00507">
    <property type="entry name" value="HNHc"/>
    <property type="match status" value="1"/>
</dbReference>